<keyword evidence="5" id="KW-0297">G-protein coupled receptor</keyword>
<feature type="region of interest" description="Disordered" evidence="11">
    <location>
        <begin position="224"/>
        <end position="246"/>
    </location>
</feature>
<feature type="region of interest" description="Disordered" evidence="11">
    <location>
        <begin position="157"/>
        <end position="209"/>
    </location>
</feature>
<proteinExistence type="predicted"/>
<evidence type="ECO:0000256" key="12">
    <source>
        <dbReference type="SAM" id="Phobius"/>
    </source>
</evidence>
<dbReference type="AlphaFoldDB" id="A0A315W1K9"/>
<dbReference type="PRINTS" id="PR00237">
    <property type="entry name" value="GPCRRHODOPSN"/>
</dbReference>
<dbReference type="GO" id="GO:0005886">
    <property type="term" value="C:plasma membrane"/>
    <property type="evidence" value="ECO:0007669"/>
    <property type="project" value="UniProtKB-SubCell"/>
</dbReference>
<evidence type="ECO:0000259" key="13">
    <source>
        <dbReference type="PROSITE" id="PS50262"/>
    </source>
</evidence>
<feature type="domain" description="G-protein coupled receptors family 1 profile" evidence="13">
    <location>
        <begin position="1"/>
        <end position="135"/>
    </location>
</feature>
<reference evidence="14 15" key="1">
    <citation type="journal article" date="2018" name="G3 (Bethesda)">
        <title>A High-Quality Reference Genome for the Invasive Mosquitofish Gambusia affinis Using a Chicago Library.</title>
        <authorList>
            <person name="Hoffberg S.L."/>
            <person name="Troendle N.J."/>
            <person name="Glenn T.C."/>
            <person name="Mahmud O."/>
            <person name="Louha S."/>
            <person name="Chalopin D."/>
            <person name="Bennetzen J.L."/>
            <person name="Mauricio R."/>
        </authorList>
    </citation>
    <scope>NUCLEOTIDE SEQUENCE [LARGE SCALE GENOMIC DNA]</scope>
    <source>
        <strain evidence="14">NE01/NJP1002.9</strain>
        <tissue evidence="14">Muscle</tissue>
    </source>
</reference>
<dbReference type="PANTHER" id="PTHR24229:SF11">
    <property type="entry name" value="NOCICEPTIN RECEPTOR"/>
    <property type="match status" value="1"/>
</dbReference>
<dbReference type="GO" id="GO:0007218">
    <property type="term" value="P:neuropeptide signaling pathway"/>
    <property type="evidence" value="ECO:0007669"/>
    <property type="project" value="TreeGrafter"/>
</dbReference>
<feature type="transmembrane region" description="Helical" evidence="12">
    <location>
        <begin position="30"/>
        <end position="55"/>
    </location>
</feature>
<dbReference type="Pfam" id="PF00001">
    <property type="entry name" value="7tm_1"/>
    <property type="match status" value="1"/>
</dbReference>
<keyword evidence="3 12" id="KW-0812">Transmembrane</keyword>
<evidence type="ECO:0000256" key="5">
    <source>
        <dbReference type="ARBA" id="ARBA00023040"/>
    </source>
</evidence>
<name>A0A315W1K9_GAMAF</name>
<keyword evidence="2" id="KW-1003">Cell membrane</keyword>
<keyword evidence="8" id="KW-0675">Receptor</keyword>
<organism evidence="14 15">
    <name type="scientific">Gambusia affinis</name>
    <name type="common">Western mosquitofish</name>
    <name type="synonym">Heterandria affinis</name>
    <dbReference type="NCBI Taxonomy" id="33528"/>
    <lineage>
        <taxon>Eukaryota</taxon>
        <taxon>Metazoa</taxon>
        <taxon>Chordata</taxon>
        <taxon>Craniata</taxon>
        <taxon>Vertebrata</taxon>
        <taxon>Euteleostomi</taxon>
        <taxon>Actinopterygii</taxon>
        <taxon>Neopterygii</taxon>
        <taxon>Teleostei</taxon>
        <taxon>Neoteleostei</taxon>
        <taxon>Acanthomorphata</taxon>
        <taxon>Ovalentaria</taxon>
        <taxon>Atherinomorphae</taxon>
        <taxon>Cyprinodontiformes</taxon>
        <taxon>Poeciliidae</taxon>
        <taxon>Poeciliinae</taxon>
        <taxon>Gambusia</taxon>
    </lineage>
</organism>
<evidence type="ECO:0000256" key="6">
    <source>
        <dbReference type="ARBA" id="ARBA00023136"/>
    </source>
</evidence>
<dbReference type="InterPro" id="IPR001418">
    <property type="entry name" value="Opioid_rcpt"/>
</dbReference>
<keyword evidence="7" id="KW-0564">Palmitate</keyword>
<dbReference type="GO" id="GO:0042923">
    <property type="term" value="F:neuropeptide binding"/>
    <property type="evidence" value="ECO:0007669"/>
    <property type="project" value="TreeGrafter"/>
</dbReference>
<feature type="transmembrane region" description="Helical" evidence="12">
    <location>
        <begin position="106"/>
        <end position="126"/>
    </location>
</feature>
<dbReference type="PRINTS" id="PR00384">
    <property type="entry name" value="OPIOIDR"/>
</dbReference>
<gene>
    <name evidence="14" type="ORF">CCH79_00017076</name>
</gene>
<protein>
    <recommendedName>
        <fullName evidence="13">G-protein coupled receptors family 1 profile domain-containing protein</fullName>
    </recommendedName>
</protein>
<evidence type="ECO:0000256" key="7">
    <source>
        <dbReference type="ARBA" id="ARBA00023139"/>
    </source>
</evidence>
<evidence type="ECO:0000256" key="8">
    <source>
        <dbReference type="ARBA" id="ARBA00023170"/>
    </source>
</evidence>
<keyword evidence="4 12" id="KW-1133">Transmembrane helix</keyword>
<evidence type="ECO:0000256" key="3">
    <source>
        <dbReference type="ARBA" id="ARBA00022692"/>
    </source>
</evidence>
<dbReference type="STRING" id="33528.ENSGAFP00000000711"/>
<dbReference type="PANTHER" id="PTHR24229">
    <property type="entry name" value="NEUROPEPTIDES RECEPTOR"/>
    <property type="match status" value="1"/>
</dbReference>
<keyword evidence="10" id="KW-0449">Lipoprotein</keyword>
<dbReference type="EMBL" id="NHOQ01000586">
    <property type="protein sequence ID" value="PWA29467.1"/>
    <property type="molecule type" value="Genomic_DNA"/>
</dbReference>
<evidence type="ECO:0000256" key="10">
    <source>
        <dbReference type="ARBA" id="ARBA00023288"/>
    </source>
</evidence>
<comment type="subcellular location">
    <subcellularLocation>
        <location evidence="1">Cell membrane</location>
        <topology evidence="1">Multi-pass membrane protein</topology>
    </subcellularLocation>
</comment>
<dbReference type="Proteomes" id="UP000250572">
    <property type="component" value="Unassembled WGS sequence"/>
</dbReference>
<dbReference type="InterPro" id="IPR017452">
    <property type="entry name" value="GPCR_Rhodpsn_7TM"/>
</dbReference>
<evidence type="ECO:0000256" key="4">
    <source>
        <dbReference type="ARBA" id="ARBA00022989"/>
    </source>
</evidence>
<dbReference type="PROSITE" id="PS50262">
    <property type="entry name" value="G_PROTEIN_RECEP_F1_2"/>
    <property type="match status" value="1"/>
</dbReference>
<dbReference type="Gene3D" id="1.20.1070.10">
    <property type="entry name" value="Rhodopsin 7-helix transmembrane proteins"/>
    <property type="match status" value="1"/>
</dbReference>
<accession>A0A315W1K9</accession>
<dbReference type="GO" id="GO:0043005">
    <property type="term" value="C:neuron projection"/>
    <property type="evidence" value="ECO:0007669"/>
    <property type="project" value="TreeGrafter"/>
</dbReference>
<feature type="transmembrane region" description="Helical" evidence="12">
    <location>
        <begin position="76"/>
        <end position="100"/>
    </location>
</feature>
<comment type="caution">
    <text evidence="14">The sequence shown here is derived from an EMBL/GenBank/DDBJ whole genome shotgun (WGS) entry which is preliminary data.</text>
</comment>
<dbReference type="GO" id="GO:0019233">
    <property type="term" value="P:sensory perception of pain"/>
    <property type="evidence" value="ECO:0007669"/>
    <property type="project" value="TreeGrafter"/>
</dbReference>
<keyword evidence="6 12" id="KW-0472">Membrane</keyword>
<keyword evidence="9" id="KW-0807">Transducer</keyword>
<evidence type="ECO:0000313" key="14">
    <source>
        <dbReference type="EMBL" id="PWA29467.1"/>
    </source>
</evidence>
<sequence>METLLSKGNTSTSTECILVFNEPKDQWEPIFGTCVFLFSFLIPMAIISICYSLMVKRLRNVRILSGSKEKDRNLRRITRMVLVVVAAFVVCWTPIHILVLAQSLGFILRSMYAVVMFHFCIALGYINSGLNPVLYAFLDENFKRCFPVSVPPRHPAVRQNEEHRQGGGSGLQLQGRGRRGARRGDGESSMTRRGASFGGGRPHAEGRDSWDRELQHRANSDHGALAARALPPPNAQTGMGRGGGGRGRWCKAAQVWGRVLRVFNVNPNDPRRHEGVAGTHDFTLKKRPGYSEIPATNLICDNRVLITEHWLSSKQREEE</sequence>
<evidence type="ECO:0000256" key="2">
    <source>
        <dbReference type="ARBA" id="ARBA00022475"/>
    </source>
</evidence>
<dbReference type="SUPFAM" id="SSF81321">
    <property type="entry name" value="Family A G protein-coupled receptor-like"/>
    <property type="match status" value="1"/>
</dbReference>
<dbReference type="InterPro" id="IPR000276">
    <property type="entry name" value="GPCR_Rhodpsn"/>
</dbReference>
<keyword evidence="15" id="KW-1185">Reference proteome</keyword>
<evidence type="ECO:0000313" key="15">
    <source>
        <dbReference type="Proteomes" id="UP000250572"/>
    </source>
</evidence>
<evidence type="ECO:0000256" key="11">
    <source>
        <dbReference type="SAM" id="MobiDB-lite"/>
    </source>
</evidence>
<evidence type="ECO:0000256" key="9">
    <source>
        <dbReference type="ARBA" id="ARBA00023224"/>
    </source>
</evidence>
<dbReference type="GO" id="GO:0001626">
    <property type="term" value="F:nociceptin receptor activity"/>
    <property type="evidence" value="ECO:0007669"/>
    <property type="project" value="TreeGrafter"/>
</dbReference>
<evidence type="ECO:0000256" key="1">
    <source>
        <dbReference type="ARBA" id="ARBA00004651"/>
    </source>
</evidence>